<evidence type="ECO:0000256" key="6">
    <source>
        <dbReference type="ARBA" id="ARBA00022989"/>
    </source>
</evidence>
<evidence type="ECO:0000256" key="8">
    <source>
        <dbReference type="ARBA" id="ARBA00023136"/>
    </source>
</evidence>
<evidence type="ECO:0000256" key="4">
    <source>
        <dbReference type="ARBA" id="ARBA00022692"/>
    </source>
</evidence>
<protein>
    <recommendedName>
        <fullName evidence="9">Sec-independent protein translocase protein TatA</fullName>
    </recommendedName>
</protein>
<evidence type="ECO:0000256" key="2">
    <source>
        <dbReference type="ARBA" id="ARBA00022448"/>
    </source>
</evidence>
<comment type="function">
    <text evidence="9">Part of the twin-arginine translocation (Tat) system that transports large folded proteins containing a characteristic twin-arginine motif in their signal peptide across membranes. TatA could form the protein-conducting channel of the Tat system.</text>
</comment>
<keyword evidence="8 9" id="KW-0472">Membrane</keyword>
<accession>A0ABX1UEB3</accession>
<organism evidence="10 11">
    <name type="scientific">Vibrio breoganii</name>
    <dbReference type="NCBI Taxonomy" id="553239"/>
    <lineage>
        <taxon>Bacteria</taxon>
        <taxon>Pseudomonadati</taxon>
        <taxon>Pseudomonadota</taxon>
        <taxon>Gammaproteobacteria</taxon>
        <taxon>Vibrionales</taxon>
        <taxon>Vibrionaceae</taxon>
        <taxon>Vibrio</taxon>
    </lineage>
</organism>
<keyword evidence="3 9" id="KW-1003">Cell membrane</keyword>
<dbReference type="InterPro" id="IPR003369">
    <property type="entry name" value="TatA/B/E"/>
</dbReference>
<comment type="caution">
    <text evidence="10">The sequence shown here is derived from an EMBL/GenBank/DDBJ whole genome shotgun (WGS) entry which is preliminary data.</text>
</comment>
<dbReference type="NCBIfam" id="TIGR01411">
    <property type="entry name" value="tatAE"/>
    <property type="match status" value="1"/>
</dbReference>
<keyword evidence="4 9" id="KW-0812">Transmembrane</keyword>
<evidence type="ECO:0000313" key="10">
    <source>
        <dbReference type="EMBL" id="NMR71645.1"/>
    </source>
</evidence>
<dbReference type="HAMAP" id="MF_00236">
    <property type="entry name" value="TatA_E"/>
    <property type="match status" value="1"/>
</dbReference>
<dbReference type="EMBL" id="JABCJR010000044">
    <property type="protein sequence ID" value="NMR71645.1"/>
    <property type="molecule type" value="Genomic_DNA"/>
</dbReference>
<dbReference type="Gene3D" id="1.20.5.3310">
    <property type="match status" value="1"/>
</dbReference>
<keyword evidence="5 9" id="KW-0653">Protein transport</keyword>
<dbReference type="RefSeq" id="WP_102443345.1">
    <property type="nucleotide sequence ID" value="NZ_JABBXC010000047.1"/>
</dbReference>
<proteinExistence type="inferred from homology"/>
<comment type="similarity">
    <text evidence="9">Belongs to the TatA/E family.</text>
</comment>
<evidence type="ECO:0000256" key="5">
    <source>
        <dbReference type="ARBA" id="ARBA00022927"/>
    </source>
</evidence>
<dbReference type="InterPro" id="IPR006312">
    <property type="entry name" value="TatA/E"/>
</dbReference>
<evidence type="ECO:0000256" key="9">
    <source>
        <dbReference type="HAMAP-Rule" id="MF_00236"/>
    </source>
</evidence>
<keyword evidence="6 9" id="KW-1133">Transmembrane helix</keyword>
<dbReference type="PANTHER" id="PTHR42982:SF1">
    <property type="entry name" value="SEC-INDEPENDENT PROTEIN TRANSLOCASE PROTEIN TATA"/>
    <property type="match status" value="1"/>
</dbReference>
<name>A0ABX1UEB3_9VIBR</name>
<dbReference type="Proteomes" id="UP000590068">
    <property type="component" value="Unassembled WGS sequence"/>
</dbReference>
<evidence type="ECO:0000313" key="11">
    <source>
        <dbReference type="Proteomes" id="UP000590068"/>
    </source>
</evidence>
<keyword evidence="7 9" id="KW-0811">Translocation</keyword>
<evidence type="ECO:0000256" key="7">
    <source>
        <dbReference type="ARBA" id="ARBA00023010"/>
    </source>
</evidence>
<comment type="subcellular location">
    <subcellularLocation>
        <location evidence="1 9">Cell membrane</location>
        <topology evidence="1 9">Single-pass membrane protein</topology>
    </subcellularLocation>
</comment>
<dbReference type="PANTHER" id="PTHR42982">
    <property type="entry name" value="SEC-INDEPENDENT PROTEIN TRANSLOCASE PROTEIN TATA"/>
    <property type="match status" value="1"/>
</dbReference>
<evidence type="ECO:0000256" key="1">
    <source>
        <dbReference type="ARBA" id="ARBA00004162"/>
    </source>
</evidence>
<evidence type="ECO:0000256" key="3">
    <source>
        <dbReference type="ARBA" id="ARBA00022475"/>
    </source>
</evidence>
<comment type="subunit">
    <text evidence="9">The Tat system comprises two distinct complexes: a TatABC complex, containing multiple copies of TatA, TatB and TatC subunits, and a separate TatA complex, containing only TatA subunits. Substrates initially bind to the TatABC complex, which probably triggers association of the separate TatA complex to form the active translocon.</text>
</comment>
<dbReference type="Pfam" id="PF02416">
    <property type="entry name" value="TatA_B_E"/>
    <property type="match status" value="1"/>
</dbReference>
<gene>
    <name evidence="9 10" type="primary">tatA</name>
    <name evidence="10" type="ORF">HJ568_17035</name>
</gene>
<reference evidence="10 11" key="1">
    <citation type="submission" date="2020-04" db="EMBL/GenBank/DDBJ databases">
        <title>WGS-Seq of Vibrio isolated by the O'Toole Lab.</title>
        <authorList>
            <person name="Mckone K.P."/>
            <person name="Whitaker R."/>
            <person name="Sevigney J.L."/>
            <person name="Herring J.B."/>
            <person name="O'Toole G."/>
        </authorList>
    </citation>
    <scope>NUCLEOTIDE SEQUENCE [LARGE SCALE GENOMIC DNA]</scope>
    <source>
        <strain evidence="10 11">BS_02</strain>
    </source>
</reference>
<feature type="transmembrane region" description="Helical" evidence="9">
    <location>
        <begin position="6"/>
        <end position="22"/>
    </location>
</feature>
<keyword evidence="2 9" id="KW-0813">Transport</keyword>
<sequence length="65" mass="6915">MMGISVWQLAIIAIIVALLFGTKRLSTIGSDVGTTIKGFKSAMSDDVTNNKLSQEPTTKAESKEA</sequence>
<keyword evidence="11" id="KW-1185">Reference proteome</keyword>